<gene>
    <name evidence="1" type="ORF">DP107_10090</name>
</gene>
<evidence type="ECO:0000313" key="1">
    <source>
        <dbReference type="EMBL" id="TSD13982.1"/>
    </source>
</evidence>
<dbReference type="InParanoid" id="A0A554N9E5"/>
<dbReference type="EMBL" id="QMDX01000005">
    <property type="protein sequence ID" value="TSD13982.1"/>
    <property type="molecule type" value="Genomic_DNA"/>
</dbReference>
<dbReference type="OrthoDB" id="192937at2157"/>
<keyword evidence="2" id="KW-1185">Reference proteome</keyword>
<name>A0A554N9E5_9EURY</name>
<organism evidence="1 2">
    <name type="scientific">Haloglomus irregulare</name>
    <dbReference type="NCBI Taxonomy" id="2234134"/>
    <lineage>
        <taxon>Archaea</taxon>
        <taxon>Methanobacteriati</taxon>
        <taxon>Methanobacteriota</taxon>
        <taxon>Stenosarchaea group</taxon>
        <taxon>Halobacteria</taxon>
        <taxon>Halobacteriales</taxon>
        <taxon>Natronomonadaceae</taxon>
        <taxon>Haloglomus</taxon>
    </lineage>
</organism>
<comment type="caution">
    <text evidence="1">The sequence shown here is derived from an EMBL/GenBank/DDBJ whole genome shotgun (WGS) entry which is preliminary data.</text>
</comment>
<dbReference type="Proteomes" id="UP000319894">
    <property type="component" value="Unassembled WGS sequence"/>
</dbReference>
<accession>A0A554N9E5</accession>
<reference evidence="1 2" key="1">
    <citation type="submission" date="2018-06" db="EMBL/GenBank/DDBJ databases">
        <title>Natronomonas sp. F16-60 a new haloarchaeon isolated from a solar saltern of Isla Cristina, Huelva, Spain.</title>
        <authorList>
            <person name="Duran-Viseras A."/>
            <person name="Sanchez-Porro C."/>
            <person name="Ventosa A."/>
        </authorList>
    </citation>
    <scope>NUCLEOTIDE SEQUENCE [LARGE SCALE GENOMIC DNA]</scope>
    <source>
        <strain evidence="1 2">F16-60</strain>
    </source>
</reference>
<dbReference type="AlphaFoldDB" id="A0A554N9E5"/>
<proteinExistence type="predicted"/>
<dbReference type="RefSeq" id="WP_144262033.1">
    <property type="nucleotide sequence ID" value="NZ_QMDX01000005.1"/>
</dbReference>
<evidence type="ECO:0000313" key="2">
    <source>
        <dbReference type="Proteomes" id="UP000319894"/>
    </source>
</evidence>
<protein>
    <submittedName>
        <fullName evidence="1">Uncharacterized protein</fullName>
    </submittedName>
</protein>
<sequence>MNGAERTHSTAAGISDRVREIAGARGLPESELFERPLERGPEDLWEDLLLAQYLDGELDREEAIECAGRTKVERAERERDVVEEDVDWGSNA</sequence>